<dbReference type="GeneTree" id="ENSGT00940000179315"/>
<dbReference type="InParanoid" id="A0A7N5ZWC8"/>
<feature type="domain" description="TIL" evidence="1">
    <location>
        <begin position="12"/>
        <end position="65"/>
    </location>
</feature>
<dbReference type="OrthoDB" id="7695409at2759"/>
<sequence>VLCITADLARVCPRGQVFSDCVSSCPPTCASPQPPGSCLPGPCNPGCTCPSGQVGKSQCVCMCVCVFVVG</sequence>
<reference evidence="2" key="3">
    <citation type="submission" date="2025-09" db="UniProtKB">
        <authorList>
            <consortium name="Ensembl"/>
        </authorList>
    </citation>
    <scope>IDENTIFICATION</scope>
</reference>
<dbReference type="Proteomes" id="UP000265040">
    <property type="component" value="Chromosome 2"/>
</dbReference>
<dbReference type="InterPro" id="IPR002919">
    <property type="entry name" value="TIL_dom"/>
</dbReference>
<evidence type="ECO:0000259" key="1">
    <source>
        <dbReference type="Pfam" id="PF01826"/>
    </source>
</evidence>
<dbReference type="CDD" id="cd19941">
    <property type="entry name" value="TIL"/>
    <property type="match status" value="1"/>
</dbReference>
<name>A0A7N5ZWC8_ANATE</name>
<reference evidence="2" key="1">
    <citation type="submission" date="2021-04" db="EMBL/GenBank/DDBJ databases">
        <authorList>
            <consortium name="Wellcome Sanger Institute Data Sharing"/>
        </authorList>
    </citation>
    <scope>NUCLEOTIDE SEQUENCE [LARGE SCALE GENOMIC DNA]</scope>
</reference>
<accession>A0A7N5ZWC8</accession>
<reference evidence="2" key="2">
    <citation type="submission" date="2025-08" db="UniProtKB">
        <authorList>
            <consortium name="Ensembl"/>
        </authorList>
    </citation>
    <scope>IDENTIFICATION</scope>
</reference>
<evidence type="ECO:0000313" key="3">
    <source>
        <dbReference type="Proteomes" id="UP000265040"/>
    </source>
</evidence>
<evidence type="ECO:0000313" key="2">
    <source>
        <dbReference type="Ensembl" id="ENSATEP00000039270.1"/>
    </source>
</evidence>
<dbReference type="Gene3D" id="2.10.25.10">
    <property type="entry name" value="Laminin"/>
    <property type="match status" value="1"/>
</dbReference>
<dbReference type="AlphaFoldDB" id="A0A7N5ZWC8"/>
<dbReference type="Pfam" id="PF01826">
    <property type="entry name" value="TIL"/>
    <property type="match status" value="1"/>
</dbReference>
<keyword evidence="3" id="KW-1185">Reference proteome</keyword>
<protein>
    <recommendedName>
        <fullName evidence="1">TIL domain-containing protein</fullName>
    </recommendedName>
</protein>
<proteinExistence type="predicted"/>
<dbReference type="InterPro" id="IPR036084">
    <property type="entry name" value="Ser_inhib-like_sf"/>
</dbReference>
<dbReference type="Ensembl" id="ENSATET00000047725.1">
    <property type="protein sequence ID" value="ENSATEP00000039270.1"/>
    <property type="gene ID" value="ENSATEG00000026413.1"/>
</dbReference>
<dbReference type="SUPFAM" id="SSF57567">
    <property type="entry name" value="Serine protease inhibitors"/>
    <property type="match status" value="1"/>
</dbReference>
<organism evidence="2 3">
    <name type="scientific">Anabas testudineus</name>
    <name type="common">Climbing perch</name>
    <name type="synonym">Anthias testudineus</name>
    <dbReference type="NCBI Taxonomy" id="64144"/>
    <lineage>
        <taxon>Eukaryota</taxon>
        <taxon>Metazoa</taxon>
        <taxon>Chordata</taxon>
        <taxon>Craniata</taxon>
        <taxon>Vertebrata</taxon>
        <taxon>Euteleostomi</taxon>
        <taxon>Actinopterygii</taxon>
        <taxon>Neopterygii</taxon>
        <taxon>Teleostei</taxon>
        <taxon>Neoteleostei</taxon>
        <taxon>Acanthomorphata</taxon>
        <taxon>Anabantaria</taxon>
        <taxon>Anabantiformes</taxon>
        <taxon>Anabantoidei</taxon>
        <taxon>Anabantidae</taxon>
        <taxon>Anabas</taxon>
    </lineage>
</organism>